<dbReference type="PANTHER" id="PTHR48102:SF7">
    <property type="entry name" value="ATP-DEPENDENT CLP PROTEASE ATP-BINDING SUBUNIT CLPX-LIKE, MITOCHONDRIAL"/>
    <property type="match status" value="1"/>
</dbReference>
<dbReference type="InterPro" id="IPR003959">
    <property type="entry name" value="ATPase_AAA_core"/>
</dbReference>
<feature type="binding site" evidence="6 7">
    <location>
        <position position="38"/>
    </location>
    <ligand>
        <name>Zn(2+)</name>
        <dbReference type="ChEBI" id="CHEBI:29105"/>
    </ligand>
</feature>
<keyword evidence="5 6" id="KW-0143">Chaperone</keyword>
<dbReference type="GO" id="GO:0005524">
    <property type="term" value="F:ATP binding"/>
    <property type="evidence" value="ECO:0007669"/>
    <property type="project" value="UniProtKB-UniRule"/>
</dbReference>
<dbReference type="Gene3D" id="1.10.8.60">
    <property type="match status" value="1"/>
</dbReference>
<dbReference type="GO" id="GO:0016887">
    <property type="term" value="F:ATP hydrolysis activity"/>
    <property type="evidence" value="ECO:0007669"/>
    <property type="project" value="InterPro"/>
</dbReference>
<dbReference type="SMART" id="SM00994">
    <property type="entry name" value="zf-C4_ClpX"/>
    <property type="match status" value="1"/>
</dbReference>
<feature type="binding site" evidence="6">
    <location>
        <begin position="117"/>
        <end position="124"/>
    </location>
    <ligand>
        <name>ATP</name>
        <dbReference type="ChEBI" id="CHEBI:30616"/>
    </ligand>
</feature>
<gene>
    <name evidence="6 9" type="primary">clpX</name>
    <name evidence="10" type="ORF">CHCC16736_0052</name>
    <name evidence="9" type="ORF">I6G80_10640</name>
</gene>
<dbReference type="GO" id="GO:0009376">
    <property type="term" value="C:HslUV protease complex"/>
    <property type="evidence" value="ECO:0007669"/>
    <property type="project" value="TreeGrafter"/>
</dbReference>
<evidence type="ECO:0000256" key="2">
    <source>
        <dbReference type="ARBA" id="ARBA00022741"/>
    </source>
</evidence>
<dbReference type="InterPro" id="IPR038366">
    <property type="entry name" value="Znf_CppX_C4_sf"/>
</dbReference>
<feature type="binding site" evidence="6 7">
    <location>
        <position position="35"/>
    </location>
    <ligand>
        <name>Zn(2+)</name>
        <dbReference type="ChEBI" id="CHEBI:29105"/>
    </ligand>
</feature>
<dbReference type="RefSeq" id="WP_003184083.1">
    <property type="nucleotide sequence ID" value="NZ_BEXU01000012.1"/>
</dbReference>
<dbReference type="EMBL" id="NILC01000024">
    <property type="protein sequence ID" value="TWL26129.1"/>
    <property type="molecule type" value="Genomic_DNA"/>
</dbReference>
<evidence type="ECO:0000256" key="5">
    <source>
        <dbReference type="ARBA" id="ARBA00023186"/>
    </source>
</evidence>
<protein>
    <recommendedName>
        <fullName evidence="6">ATP-dependent Clp protease ATP-binding subunit ClpX</fullName>
    </recommendedName>
</protein>
<comment type="function">
    <text evidence="6">ATP-dependent specificity component of the Clp protease. It directs the protease to specific substrates. Can perform chaperone functions in the absence of ClpP.</text>
</comment>
<keyword evidence="1 6" id="KW-0479">Metal-binding</keyword>
<dbReference type="GO" id="GO:0051082">
    <property type="term" value="F:unfolded protein binding"/>
    <property type="evidence" value="ECO:0007669"/>
    <property type="project" value="UniProtKB-UniRule"/>
</dbReference>
<organism evidence="10 11">
    <name type="scientific">Bacillus licheniformis</name>
    <dbReference type="NCBI Taxonomy" id="1402"/>
    <lineage>
        <taxon>Bacteria</taxon>
        <taxon>Bacillati</taxon>
        <taxon>Bacillota</taxon>
        <taxon>Bacilli</taxon>
        <taxon>Bacillales</taxon>
        <taxon>Bacillaceae</taxon>
        <taxon>Bacillus</taxon>
    </lineage>
</organism>
<dbReference type="GO" id="GO:0046983">
    <property type="term" value="F:protein dimerization activity"/>
    <property type="evidence" value="ECO:0007669"/>
    <property type="project" value="UniProtKB-UniRule"/>
</dbReference>
<keyword evidence="4 6" id="KW-0067">ATP-binding</keyword>
<dbReference type="GO" id="GO:0051301">
    <property type="term" value="P:cell division"/>
    <property type="evidence" value="ECO:0007669"/>
    <property type="project" value="TreeGrafter"/>
</dbReference>
<dbReference type="OMA" id="LDTMFDL"/>
<dbReference type="CDD" id="cd19497">
    <property type="entry name" value="RecA-like_ClpX"/>
    <property type="match status" value="1"/>
</dbReference>
<dbReference type="SMR" id="A0A1Y0YUL4"/>
<dbReference type="PROSITE" id="PS51902">
    <property type="entry name" value="CLPX_ZB"/>
    <property type="match status" value="1"/>
</dbReference>
<dbReference type="GeneID" id="56672676"/>
<evidence type="ECO:0000313" key="12">
    <source>
        <dbReference type="Proteomes" id="UP000595038"/>
    </source>
</evidence>
<dbReference type="InterPro" id="IPR027417">
    <property type="entry name" value="P-loop_NTPase"/>
</dbReference>
<dbReference type="InterPro" id="IPR059188">
    <property type="entry name" value="Znf_CLPX-like"/>
</dbReference>
<dbReference type="GO" id="GO:0008233">
    <property type="term" value="F:peptidase activity"/>
    <property type="evidence" value="ECO:0007669"/>
    <property type="project" value="UniProtKB-KW"/>
</dbReference>
<evidence type="ECO:0000256" key="6">
    <source>
        <dbReference type="HAMAP-Rule" id="MF_00175"/>
    </source>
</evidence>
<dbReference type="InterPro" id="IPR003593">
    <property type="entry name" value="AAA+_ATPase"/>
</dbReference>
<dbReference type="GO" id="GO:0140662">
    <property type="term" value="F:ATP-dependent protein folding chaperone"/>
    <property type="evidence" value="ECO:0007669"/>
    <property type="project" value="InterPro"/>
</dbReference>
<evidence type="ECO:0000256" key="7">
    <source>
        <dbReference type="PROSITE-ProRule" id="PRU01250"/>
    </source>
</evidence>
<dbReference type="GeneID" id="92860454"/>
<keyword evidence="3 6" id="KW-0862">Zinc</keyword>
<keyword evidence="2 6" id="KW-0547">Nucleotide-binding</keyword>
<dbReference type="SUPFAM" id="SSF52540">
    <property type="entry name" value="P-loop containing nucleoside triphosphate hydrolases"/>
    <property type="match status" value="1"/>
</dbReference>
<reference evidence="10 11" key="1">
    <citation type="submission" date="2019-06" db="EMBL/GenBank/DDBJ databases">
        <title>Genome sequence analysis of &gt;100 Bacillus licheniformis strains suggests intrinsic resistance to this species.</title>
        <authorList>
            <person name="Wels M."/>
            <person name="Siezen R.J."/>
            <person name="Johansen E."/>
            <person name="Stuer-Lauridsen B."/>
            <person name="Bjerre K."/>
            <person name="Nielsen B.K.K."/>
        </authorList>
    </citation>
    <scope>NUCLEOTIDE SEQUENCE [LARGE SCALE GENOMIC DNA]</scope>
    <source>
        <strain evidence="10 11">BAC-16736</strain>
    </source>
</reference>
<dbReference type="Pfam" id="PF10431">
    <property type="entry name" value="ClpB_D2-small"/>
    <property type="match status" value="1"/>
</dbReference>
<dbReference type="InterPro" id="IPR050052">
    <property type="entry name" value="ATP-dep_Clp_protease_ClpX"/>
</dbReference>
<dbReference type="FunFam" id="1.10.8.60:FF:000002">
    <property type="entry name" value="ATP-dependent Clp protease ATP-binding subunit ClpX"/>
    <property type="match status" value="1"/>
</dbReference>
<evidence type="ECO:0000313" key="11">
    <source>
        <dbReference type="Proteomes" id="UP000435910"/>
    </source>
</evidence>
<feature type="binding site" evidence="6 7">
    <location>
        <position position="13"/>
    </location>
    <ligand>
        <name>Zn(2+)</name>
        <dbReference type="ChEBI" id="CHEBI:29105"/>
    </ligand>
</feature>
<dbReference type="Pfam" id="PF07724">
    <property type="entry name" value="AAA_2"/>
    <property type="match status" value="1"/>
</dbReference>
<comment type="similarity">
    <text evidence="6 7">Belongs to the ClpX chaperone family.</text>
</comment>
<dbReference type="Proteomes" id="UP000435910">
    <property type="component" value="Unassembled WGS sequence"/>
</dbReference>
<dbReference type="InterPro" id="IPR019489">
    <property type="entry name" value="Clp_ATPase_C"/>
</dbReference>
<dbReference type="EMBL" id="CP065647">
    <property type="protein sequence ID" value="QPR74668.1"/>
    <property type="molecule type" value="Genomic_DNA"/>
</dbReference>
<dbReference type="NCBIfam" id="NF003745">
    <property type="entry name" value="PRK05342.1"/>
    <property type="match status" value="1"/>
</dbReference>
<dbReference type="InterPro" id="IPR004487">
    <property type="entry name" value="Clp_protease_ATP-bd_su_ClpX"/>
</dbReference>
<proteinExistence type="inferred from homology"/>
<sequence length="421" mass="46685">MFKFNEEKGQLKCSFCGKTQDQVRKLVAGPGVYICDECIELCTEIVEEELGSEEEVEFKDVPKPKEIREILDEYVIGQDQAKKSLAVAVYNHYKRINSNSKVDDVELSKSNISMIGPTGSGKTLLAQTLARILNVPFAIADATSLTEAGYVGEDVENILLKLIQAADYDVEKAEKGIIYIDEIDKVARKSENPSITRDVSGEGVQQALLKILEGTVASVPPQGGRKHPHQEFIQIDTTNILFICGGAFDGIEQIIKRRLGQKVIGFGSDNKHEDLEKEALLSKVLPEDLLRFGLIPEFIGRLPIIASLEPLDEKALVEILTKPKNALVKQYRKMLELDDVELVFEDEALTEIAKKAIERKTGARGLRSIIEGIMLDVMFDLPSREDIEKCVITGKTVTDGEPPRLIMKDGTVVNKDKKTSA</sequence>
<dbReference type="NCBIfam" id="TIGR00382">
    <property type="entry name" value="clpX"/>
    <property type="match status" value="1"/>
</dbReference>
<dbReference type="GO" id="GO:0008270">
    <property type="term" value="F:zinc ion binding"/>
    <property type="evidence" value="ECO:0007669"/>
    <property type="project" value="UniProtKB-UniRule"/>
</dbReference>
<evidence type="ECO:0000313" key="9">
    <source>
        <dbReference type="EMBL" id="QPR74668.1"/>
    </source>
</evidence>
<dbReference type="Gene3D" id="6.20.220.10">
    <property type="entry name" value="ClpX chaperone, C4-type zinc finger domain"/>
    <property type="match status" value="1"/>
</dbReference>
<dbReference type="InterPro" id="IPR046425">
    <property type="entry name" value="ClpX_bact"/>
</dbReference>
<keyword evidence="10" id="KW-0645">Protease</keyword>
<dbReference type="Proteomes" id="UP000595038">
    <property type="component" value="Chromosome"/>
</dbReference>
<evidence type="ECO:0000259" key="8">
    <source>
        <dbReference type="PROSITE" id="PS51902"/>
    </source>
</evidence>
<dbReference type="GO" id="GO:0051603">
    <property type="term" value="P:proteolysis involved in protein catabolic process"/>
    <property type="evidence" value="ECO:0007669"/>
    <property type="project" value="TreeGrafter"/>
</dbReference>
<reference evidence="9 12" key="2">
    <citation type="submission" date="2020-12" db="EMBL/GenBank/DDBJ databases">
        <title>FDA dAtabase for Regulatory Grade micrObial Sequences (FDA-ARGOS): Supporting development and validation of Infectious Disease Dx tests.</title>
        <authorList>
            <person name="Nelson B."/>
            <person name="Plummer A."/>
            <person name="Tallon L."/>
            <person name="Sadzewicz L."/>
            <person name="Zhao X."/>
            <person name="Boylan J."/>
            <person name="Ott S."/>
            <person name="Bowen H."/>
            <person name="Vavikolanu K."/>
            <person name="Mehta A."/>
            <person name="Aluvathingal J."/>
            <person name="Nadendla S."/>
            <person name="Myers T."/>
            <person name="Yan Y."/>
            <person name="Sichtig H."/>
        </authorList>
    </citation>
    <scope>NUCLEOTIDE SEQUENCE [LARGE SCALE GENOMIC DNA]</scope>
    <source>
        <strain evidence="9 12">FDAARGOS_923</strain>
    </source>
</reference>
<comment type="subunit">
    <text evidence="6">Component of the ClpX-ClpP complex. Forms a hexameric ring that, in the presence of ATP, binds to fourteen ClpP subunits assembled into a disk-like structure with a central cavity, resembling the structure of eukaryotic proteasomes.</text>
</comment>
<dbReference type="PANTHER" id="PTHR48102">
    <property type="entry name" value="ATP-DEPENDENT CLP PROTEASE ATP-BINDING SUBUNIT CLPX-LIKE, MITOCHONDRIAL-RELATED"/>
    <property type="match status" value="1"/>
</dbReference>
<keyword evidence="10" id="KW-0378">Hydrolase</keyword>
<dbReference type="InterPro" id="IPR010603">
    <property type="entry name" value="Znf_CppX_C4"/>
</dbReference>
<evidence type="ECO:0000256" key="1">
    <source>
        <dbReference type="ARBA" id="ARBA00022723"/>
    </source>
</evidence>
<dbReference type="SMART" id="SM01086">
    <property type="entry name" value="ClpB_D2-small"/>
    <property type="match status" value="1"/>
</dbReference>
<dbReference type="AlphaFoldDB" id="A0A1Y0YUL4"/>
<dbReference type="HAMAP" id="MF_00175">
    <property type="entry name" value="ClpX"/>
    <property type="match status" value="1"/>
</dbReference>
<dbReference type="FunFam" id="3.40.50.300:FF:000005">
    <property type="entry name" value="ATP-dependent Clp protease ATP-binding subunit ClpX"/>
    <property type="match status" value="1"/>
</dbReference>
<dbReference type="SUPFAM" id="SSF57716">
    <property type="entry name" value="Glucocorticoid receptor-like (DNA-binding domain)"/>
    <property type="match status" value="1"/>
</dbReference>
<dbReference type="Pfam" id="PF06689">
    <property type="entry name" value="zf-C4_ClpX"/>
    <property type="match status" value="1"/>
</dbReference>
<accession>A0A1Y0YUL4</accession>
<evidence type="ECO:0000256" key="4">
    <source>
        <dbReference type="ARBA" id="ARBA00022840"/>
    </source>
</evidence>
<evidence type="ECO:0000256" key="3">
    <source>
        <dbReference type="ARBA" id="ARBA00022833"/>
    </source>
</evidence>
<feature type="domain" description="ClpX-type ZB" evidence="8">
    <location>
        <begin position="1"/>
        <end position="54"/>
    </location>
</feature>
<dbReference type="SMART" id="SM00382">
    <property type="entry name" value="AAA"/>
    <property type="match status" value="1"/>
</dbReference>
<name>A0A1Y0YUL4_BACLI</name>
<feature type="binding site" evidence="6 7">
    <location>
        <position position="16"/>
    </location>
    <ligand>
        <name>Zn(2+)</name>
        <dbReference type="ChEBI" id="CHEBI:29105"/>
    </ligand>
</feature>
<evidence type="ECO:0000313" key="10">
    <source>
        <dbReference type="EMBL" id="TWL26129.1"/>
    </source>
</evidence>
<dbReference type="Gene3D" id="3.40.50.300">
    <property type="entry name" value="P-loop containing nucleotide triphosphate hydrolases"/>
    <property type="match status" value="1"/>
</dbReference>